<feature type="compositionally biased region" description="Basic and acidic residues" evidence="1">
    <location>
        <begin position="450"/>
        <end position="460"/>
    </location>
</feature>
<comment type="caution">
    <text evidence="3">The sequence shown here is derived from an EMBL/GenBank/DDBJ whole genome shotgun (WGS) entry which is preliminary data.</text>
</comment>
<gene>
    <name evidence="3" type="ORF">P8C59_007549</name>
</gene>
<protein>
    <recommendedName>
        <fullName evidence="2">C2 domain-containing protein</fullName>
    </recommendedName>
</protein>
<accession>A0AAD9IAJ3</accession>
<organism evidence="3 4">
    <name type="scientific">Phyllachora maydis</name>
    <dbReference type="NCBI Taxonomy" id="1825666"/>
    <lineage>
        <taxon>Eukaryota</taxon>
        <taxon>Fungi</taxon>
        <taxon>Dikarya</taxon>
        <taxon>Ascomycota</taxon>
        <taxon>Pezizomycotina</taxon>
        <taxon>Sordariomycetes</taxon>
        <taxon>Sordariomycetidae</taxon>
        <taxon>Phyllachorales</taxon>
        <taxon>Phyllachoraceae</taxon>
        <taxon>Phyllachora</taxon>
    </lineage>
</organism>
<evidence type="ECO:0000259" key="2">
    <source>
        <dbReference type="PROSITE" id="PS50004"/>
    </source>
</evidence>
<evidence type="ECO:0000313" key="4">
    <source>
        <dbReference type="Proteomes" id="UP001217918"/>
    </source>
</evidence>
<dbReference type="AlphaFoldDB" id="A0AAD9IAJ3"/>
<keyword evidence="4" id="KW-1185">Reference proteome</keyword>
<dbReference type="SMART" id="SM00239">
    <property type="entry name" value="C2"/>
    <property type="match status" value="1"/>
</dbReference>
<evidence type="ECO:0000256" key="1">
    <source>
        <dbReference type="SAM" id="MobiDB-lite"/>
    </source>
</evidence>
<dbReference type="PROSITE" id="PS50004">
    <property type="entry name" value="C2"/>
    <property type="match status" value="1"/>
</dbReference>
<feature type="compositionally biased region" description="Polar residues" evidence="1">
    <location>
        <begin position="529"/>
        <end position="539"/>
    </location>
</feature>
<dbReference type="PANTHER" id="PTHR47800">
    <property type="entry name" value="C2 DOMAIN-CONTAINING PROTEIN"/>
    <property type="match status" value="1"/>
</dbReference>
<feature type="compositionally biased region" description="Basic and acidic residues" evidence="1">
    <location>
        <begin position="44"/>
        <end position="57"/>
    </location>
</feature>
<dbReference type="PANTHER" id="PTHR47800:SF5">
    <property type="entry name" value="FER-1-LIKE PROTEIN 6"/>
    <property type="match status" value="1"/>
</dbReference>
<feature type="region of interest" description="Disordered" evidence="1">
    <location>
        <begin position="529"/>
        <end position="590"/>
    </location>
</feature>
<sequence length="590" mass="65518">MATSGLETVGLQASAPVNGPAQAPAHNEQSPSSPTSGLVQKTYQVKDKLVGQKDKIKPKATPPGGFDATPLPDAPPGFTVKFTFIKATNLPAADIGSQSSDPYLTATLKTDAPKRNKEDPVLVHRTRTVHRTVDPQWDDEWIVANVPASGFSLKCRLYDEDWPDHDDRLGNVTMTVDHVDTEWKGFGPEGKVFRVKKHMGSKRAYLIKGITSALSKDTSMTPLLYIGVDVLGRSDPPHAQVYTVGPTRWIKHYSPMIGRLAGIRVNRDEEDDVTAPTHPENKQTKKYDFQANELQLAGPVPPKMYHRFVEFRPIIGMMFTSHGLRGRILNKALHKQHNRIYNYDSTTEYGTFEACSESAALQFLKMVHFDEGGRMFTYVLTLDGFLRFTETGKEFGIDLLSKHTMHSDVATYIACSGEFFVRRLEHPDGSSEPNANQGTHPAEPLPGGPPHDEPPRDPRKYQLVIDNDSGTYRPDKSTLPDLKVFLQRNFPGIGVVAMHCEAEELQKMKDKQRQVKKEEGLSVPMVLNRSPSATSVSSSDESRLGDLEAHGDGERPHKTKKEKAFEVVEEPGKLKDMFGMGSHADGPRQS</sequence>
<name>A0AAD9IAJ3_9PEZI</name>
<feature type="compositionally biased region" description="Polar residues" evidence="1">
    <location>
        <begin position="27"/>
        <end position="43"/>
    </location>
</feature>
<dbReference type="InterPro" id="IPR035892">
    <property type="entry name" value="C2_domain_sf"/>
</dbReference>
<feature type="compositionally biased region" description="Basic and acidic residues" evidence="1">
    <location>
        <begin position="540"/>
        <end position="576"/>
    </location>
</feature>
<dbReference type="EMBL" id="JAQQPM010000006">
    <property type="protein sequence ID" value="KAK2073257.1"/>
    <property type="molecule type" value="Genomic_DNA"/>
</dbReference>
<dbReference type="Proteomes" id="UP001217918">
    <property type="component" value="Unassembled WGS sequence"/>
</dbReference>
<feature type="region of interest" description="Disordered" evidence="1">
    <location>
        <begin position="425"/>
        <end position="461"/>
    </location>
</feature>
<dbReference type="Gene3D" id="2.60.40.150">
    <property type="entry name" value="C2 domain"/>
    <property type="match status" value="1"/>
</dbReference>
<evidence type="ECO:0000313" key="3">
    <source>
        <dbReference type="EMBL" id="KAK2073257.1"/>
    </source>
</evidence>
<reference evidence="3" key="1">
    <citation type="journal article" date="2023" name="Mol. Plant Microbe Interact.">
        <title>Elucidating the Obligate Nature and Biological Capacity of an Invasive Fungal Corn Pathogen.</title>
        <authorList>
            <person name="MacCready J.S."/>
            <person name="Roggenkamp E.M."/>
            <person name="Gdanetz K."/>
            <person name="Chilvers M.I."/>
        </authorList>
    </citation>
    <scope>NUCLEOTIDE SEQUENCE</scope>
    <source>
        <strain evidence="3">PM02</strain>
    </source>
</reference>
<proteinExistence type="predicted"/>
<dbReference type="Pfam" id="PF00168">
    <property type="entry name" value="C2"/>
    <property type="match status" value="1"/>
</dbReference>
<dbReference type="InterPro" id="IPR000008">
    <property type="entry name" value="C2_dom"/>
</dbReference>
<dbReference type="GO" id="GO:0010628">
    <property type="term" value="P:positive regulation of gene expression"/>
    <property type="evidence" value="ECO:0007669"/>
    <property type="project" value="TreeGrafter"/>
</dbReference>
<dbReference type="SUPFAM" id="SSF49562">
    <property type="entry name" value="C2 domain (Calcium/lipid-binding domain, CaLB)"/>
    <property type="match status" value="1"/>
</dbReference>
<feature type="region of interest" description="Disordered" evidence="1">
    <location>
        <begin position="1"/>
        <end position="72"/>
    </location>
</feature>
<feature type="domain" description="C2" evidence="2">
    <location>
        <begin position="58"/>
        <end position="190"/>
    </location>
</feature>